<comment type="catalytic activity">
    <reaction evidence="4">
        <text>a secondary aliphatic amine + O2 + H2O = a primary amine + an aldehyde + H2O2</text>
        <dbReference type="Rhea" id="RHEA:26414"/>
        <dbReference type="ChEBI" id="CHEBI:15377"/>
        <dbReference type="ChEBI" id="CHEBI:15379"/>
        <dbReference type="ChEBI" id="CHEBI:16240"/>
        <dbReference type="ChEBI" id="CHEBI:17478"/>
        <dbReference type="ChEBI" id="CHEBI:58855"/>
        <dbReference type="ChEBI" id="CHEBI:65296"/>
        <dbReference type="EC" id="1.4.3.4"/>
    </reaction>
</comment>
<dbReference type="EMBL" id="MCFJ01000026">
    <property type="protein sequence ID" value="ORY55681.1"/>
    <property type="molecule type" value="Genomic_DNA"/>
</dbReference>
<dbReference type="EC" id="1.4.3.-" evidence="6"/>
<organism evidence="8 9">
    <name type="scientific">Pseudomassariella vexata</name>
    <dbReference type="NCBI Taxonomy" id="1141098"/>
    <lineage>
        <taxon>Eukaryota</taxon>
        <taxon>Fungi</taxon>
        <taxon>Dikarya</taxon>
        <taxon>Ascomycota</taxon>
        <taxon>Pezizomycotina</taxon>
        <taxon>Sordariomycetes</taxon>
        <taxon>Xylariomycetidae</taxon>
        <taxon>Amphisphaeriales</taxon>
        <taxon>Pseudomassariaceae</taxon>
        <taxon>Pseudomassariella</taxon>
    </lineage>
</organism>
<keyword evidence="3 6" id="KW-0560">Oxidoreductase</keyword>
<dbReference type="Pfam" id="PF01593">
    <property type="entry name" value="Amino_oxidase"/>
    <property type="match status" value="1"/>
</dbReference>
<evidence type="ECO:0000256" key="2">
    <source>
        <dbReference type="ARBA" id="ARBA00005995"/>
    </source>
</evidence>
<gene>
    <name evidence="8" type="ORF">BCR38DRAFT_469689</name>
</gene>
<feature type="binding site" evidence="5">
    <location>
        <position position="432"/>
    </location>
    <ligand>
        <name>FAD</name>
        <dbReference type="ChEBI" id="CHEBI:57692"/>
    </ligand>
</feature>
<evidence type="ECO:0000256" key="3">
    <source>
        <dbReference type="ARBA" id="ARBA00023002"/>
    </source>
</evidence>
<feature type="binding site" evidence="5">
    <location>
        <position position="236"/>
    </location>
    <ligand>
        <name>FAD</name>
        <dbReference type="ChEBI" id="CHEBI:57692"/>
    </ligand>
</feature>
<evidence type="ECO:0000259" key="7">
    <source>
        <dbReference type="Pfam" id="PF01593"/>
    </source>
</evidence>
<dbReference type="InterPro" id="IPR036188">
    <property type="entry name" value="FAD/NAD-bd_sf"/>
</dbReference>
<dbReference type="GeneID" id="63779031"/>
<dbReference type="PANTHER" id="PTHR43563:SF14">
    <property type="entry name" value="AMINE OXIDASE"/>
    <property type="match status" value="1"/>
</dbReference>
<name>A0A1Y2D8U7_9PEZI</name>
<reference evidence="8 9" key="1">
    <citation type="submission" date="2016-07" db="EMBL/GenBank/DDBJ databases">
        <title>Pervasive Adenine N6-methylation of Active Genes in Fungi.</title>
        <authorList>
            <consortium name="DOE Joint Genome Institute"/>
            <person name="Mondo S.J."/>
            <person name="Dannebaum R.O."/>
            <person name="Kuo R.C."/>
            <person name="Labutti K."/>
            <person name="Haridas S."/>
            <person name="Kuo A."/>
            <person name="Salamov A."/>
            <person name="Ahrendt S.R."/>
            <person name="Lipzen A."/>
            <person name="Sullivan W."/>
            <person name="Andreopoulos W.B."/>
            <person name="Clum A."/>
            <person name="Lindquist E."/>
            <person name="Daum C."/>
            <person name="Ramamoorthy G.K."/>
            <person name="Gryganskyi A."/>
            <person name="Culley D."/>
            <person name="Magnuson J.K."/>
            <person name="James T.Y."/>
            <person name="O'Malley M.A."/>
            <person name="Stajich J.E."/>
            <person name="Spatafora J.W."/>
            <person name="Visel A."/>
            <person name="Grigoriev I.V."/>
        </authorList>
    </citation>
    <scope>NUCLEOTIDE SEQUENCE [LARGE SCALE GENOMIC DNA]</scope>
    <source>
        <strain evidence="8 9">CBS 129021</strain>
    </source>
</reference>
<dbReference type="Gene3D" id="3.90.660.10">
    <property type="match status" value="1"/>
</dbReference>
<dbReference type="PANTHER" id="PTHR43563">
    <property type="entry name" value="AMINE OXIDASE"/>
    <property type="match status" value="1"/>
</dbReference>
<keyword evidence="6" id="KW-0274">FAD</keyword>
<proteinExistence type="inferred from homology"/>
<evidence type="ECO:0000313" key="9">
    <source>
        <dbReference type="Proteomes" id="UP000193689"/>
    </source>
</evidence>
<dbReference type="AlphaFoldDB" id="A0A1Y2D8U7"/>
<feature type="binding site" evidence="5">
    <location>
        <begin position="33"/>
        <end position="34"/>
    </location>
    <ligand>
        <name>FAD</name>
        <dbReference type="ChEBI" id="CHEBI:57692"/>
    </ligand>
</feature>
<dbReference type="GO" id="GO:0097621">
    <property type="term" value="F:monoamine oxidase activity"/>
    <property type="evidence" value="ECO:0007669"/>
    <property type="project" value="UniProtKB-EC"/>
</dbReference>
<dbReference type="InterPro" id="IPR001613">
    <property type="entry name" value="Flavin_amine_oxidase"/>
</dbReference>
<evidence type="ECO:0000256" key="5">
    <source>
        <dbReference type="PIRSR" id="PIRSR601613-1"/>
    </source>
</evidence>
<dbReference type="Gene3D" id="1.10.405.10">
    <property type="entry name" value="Guanine Nucleotide Dissociation Inhibitor, domain 1"/>
    <property type="match status" value="1"/>
</dbReference>
<dbReference type="Gene3D" id="3.50.50.60">
    <property type="entry name" value="FAD/NAD(P)-binding domain"/>
    <property type="match status" value="1"/>
</dbReference>
<feature type="binding site" evidence="5">
    <location>
        <position position="14"/>
    </location>
    <ligand>
        <name>FAD</name>
        <dbReference type="ChEBI" id="CHEBI:57692"/>
    </ligand>
</feature>
<evidence type="ECO:0000256" key="1">
    <source>
        <dbReference type="ARBA" id="ARBA00001974"/>
    </source>
</evidence>
<comment type="cofactor">
    <cofactor evidence="1 6">
        <name>FAD</name>
        <dbReference type="ChEBI" id="CHEBI:57692"/>
    </cofactor>
</comment>
<dbReference type="PRINTS" id="PR00757">
    <property type="entry name" value="AMINEOXDASEF"/>
</dbReference>
<dbReference type="OrthoDB" id="5046242at2759"/>
<feature type="binding site" evidence="5">
    <location>
        <position position="343"/>
    </location>
    <ligand>
        <name>substrate</name>
    </ligand>
</feature>
<evidence type="ECO:0000256" key="4">
    <source>
        <dbReference type="ARBA" id="ARBA00048448"/>
    </source>
</evidence>
<evidence type="ECO:0000256" key="6">
    <source>
        <dbReference type="RuleBase" id="RU362067"/>
    </source>
</evidence>
<dbReference type="SUPFAM" id="SSF54373">
    <property type="entry name" value="FAD-linked reductases, C-terminal domain"/>
    <property type="match status" value="1"/>
</dbReference>
<keyword evidence="9" id="KW-1185">Reference proteome</keyword>
<dbReference type="RefSeq" id="XP_040709739.1">
    <property type="nucleotide sequence ID" value="XM_040862819.1"/>
</dbReference>
<feature type="domain" description="Amine oxidase" evidence="7">
    <location>
        <begin position="13"/>
        <end position="456"/>
    </location>
</feature>
<sequence>MDSIDVAIIGAGLSGLQAATDLQAAGFSFVVLEARDRVGGKTCSIQRADGKGVQELGAAWINDTNQERAWALAKKFGLTPITQNIKGEVGFQDVNGECHSFMYGEMPKFSKVEKQDAVRIRDLVEAATLDPANFIGARRAELDSISFEEFIRAEGASKRALQTACIWFHGMLGTEPSEVSALSYLEMCRGGLGIMNLRNDGKHGAQYLRLREGTQSLANGLARELPADRIKLSSPVTAITQLGKERYGVTLSSGEVVFSKKVIVSIPSTTYRNIKFSPPLPPQRQAYATAVRYGWYVKYLLLFKTPFWRNGSRCGLAQSLAGPVSIFRDTSDDGTENYALTCFIGSRPGRKWNALPEAERQRAVLEQISQIFGVDSKTLKDNFIEALTSPWMEDRWAGFGCPVPTTPPGVLGNLEGNFLFEPFNGVYFVGTELTDEWRGYMEGALRSGARGAKQILDAFSEGSKL</sequence>
<dbReference type="STRING" id="1141098.A0A1Y2D8U7"/>
<keyword evidence="6" id="KW-0285">Flavoprotein</keyword>
<evidence type="ECO:0000313" key="8">
    <source>
        <dbReference type="EMBL" id="ORY55681.1"/>
    </source>
</evidence>
<comment type="similarity">
    <text evidence="2 6">Belongs to the flavin monoamine oxidase family.</text>
</comment>
<accession>A0A1Y2D8U7</accession>
<dbReference type="SUPFAM" id="SSF51905">
    <property type="entry name" value="FAD/NAD(P)-binding domain"/>
    <property type="match status" value="1"/>
</dbReference>
<comment type="caution">
    <text evidence="8">The sequence shown here is derived from an EMBL/GenBank/DDBJ whole genome shotgun (WGS) entry which is preliminary data.</text>
</comment>
<dbReference type="InterPro" id="IPR002937">
    <property type="entry name" value="Amino_oxidase"/>
</dbReference>
<dbReference type="InParanoid" id="A0A1Y2D8U7"/>
<dbReference type="Proteomes" id="UP000193689">
    <property type="component" value="Unassembled WGS sequence"/>
</dbReference>
<dbReference type="InterPro" id="IPR050703">
    <property type="entry name" value="Flavin_MAO"/>
</dbReference>
<protein>
    <recommendedName>
        <fullName evidence="6">Amine oxidase</fullName>
        <ecNumber evidence="6">1.4.3.-</ecNumber>
    </recommendedName>
</protein>